<dbReference type="Gene3D" id="1.10.510.10">
    <property type="entry name" value="Transferase(Phosphotransferase) domain 1"/>
    <property type="match status" value="1"/>
</dbReference>
<dbReference type="InterPro" id="IPR050538">
    <property type="entry name" value="MAP_kinase_kinase_kinase"/>
</dbReference>
<feature type="compositionally biased region" description="Basic and acidic residues" evidence="10">
    <location>
        <begin position="108"/>
        <end position="118"/>
    </location>
</feature>
<dbReference type="CDD" id="cd06632">
    <property type="entry name" value="STKc_MEKK1_plant"/>
    <property type="match status" value="1"/>
</dbReference>
<evidence type="ECO:0000256" key="1">
    <source>
        <dbReference type="ARBA" id="ARBA00006529"/>
    </source>
</evidence>
<evidence type="ECO:0000256" key="2">
    <source>
        <dbReference type="ARBA" id="ARBA00012406"/>
    </source>
</evidence>
<keyword evidence="6 9" id="KW-0067">ATP-binding</keyword>
<comment type="catalytic activity">
    <reaction evidence="8">
        <text>L-seryl-[protein] + ATP = O-phospho-L-seryl-[protein] + ADP + H(+)</text>
        <dbReference type="Rhea" id="RHEA:17989"/>
        <dbReference type="Rhea" id="RHEA-COMP:9863"/>
        <dbReference type="Rhea" id="RHEA-COMP:11604"/>
        <dbReference type="ChEBI" id="CHEBI:15378"/>
        <dbReference type="ChEBI" id="CHEBI:29999"/>
        <dbReference type="ChEBI" id="CHEBI:30616"/>
        <dbReference type="ChEBI" id="CHEBI:83421"/>
        <dbReference type="ChEBI" id="CHEBI:456216"/>
        <dbReference type="EC" id="2.7.11.25"/>
    </reaction>
</comment>
<feature type="region of interest" description="Disordered" evidence="10">
    <location>
        <begin position="563"/>
        <end position="624"/>
    </location>
</feature>
<accession>A0AAV3QQE9</accession>
<keyword evidence="13" id="KW-1185">Reference proteome</keyword>
<protein>
    <recommendedName>
        <fullName evidence="2">mitogen-activated protein kinase kinase kinase</fullName>
        <ecNumber evidence="2">2.7.11.25</ecNumber>
    </recommendedName>
</protein>
<keyword evidence="5 12" id="KW-0418">Kinase</keyword>
<dbReference type="GO" id="GO:0005524">
    <property type="term" value="F:ATP binding"/>
    <property type="evidence" value="ECO:0007669"/>
    <property type="project" value="UniProtKB-UniRule"/>
</dbReference>
<feature type="region of interest" description="Disordered" evidence="10">
    <location>
        <begin position="708"/>
        <end position="756"/>
    </location>
</feature>
<evidence type="ECO:0000256" key="9">
    <source>
        <dbReference type="PROSITE-ProRule" id="PRU10141"/>
    </source>
</evidence>
<dbReference type="InterPro" id="IPR011009">
    <property type="entry name" value="Kinase-like_dom_sf"/>
</dbReference>
<reference evidence="12 13" key="1">
    <citation type="submission" date="2024-01" db="EMBL/GenBank/DDBJ databases">
        <title>The complete chloroplast genome sequence of Lithospermum erythrorhizon: insights into the phylogenetic relationship among Boraginaceae species and the maternal lineages of purple gromwells.</title>
        <authorList>
            <person name="Okada T."/>
            <person name="Watanabe K."/>
        </authorList>
    </citation>
    <scope>NUCLEOTIDE SEQUENCE [LARGE SCALE GENOMIC DNA]</scope>
</reference>
<keyword evidence="3" id="KW-0808">Transferase</keyword>
<comment type="caution">
    <text evidence="12">The sequence shown here is derived from an EMBL/GenBank/DDBJ whole genome shotgun (WGS) entry which is preliminary data.</text>
</comment>
<dbReference type="PROSITE" id="PS50011">
    <property type="entry name" value="PROTEIN_KINASE_DOM"/>
    <property type="match status" value="1"/>
</dbReference>
<feature type="region of interest" description="Disordered" evidence="10">
    <location>
        <begin position="131"/>
        <end position="178"/>
    </location>
</feature>
<evidence type="ECO:0000256" key="6">
    <source>
        <dbReference type="ARBA" id="ARBA00022840"/>
    </source>
</evidence>
<evidence type="ECO:0000256" key="5">
    <source>
        <dbReference type="ARBA" id="ARBA00022777"/>
    </source>
</evidence>
<name>A0AAV3QQE9_LITER</name>
<evidence type="ECO:0000313" key="13">
    <source>
        <dbReference type="Proteomes" id="UP001454036"/>
    </source>
</evidence>
<dbReference type="Proteomes" id="UP001454036">
    <property type="component" value="Unassembled WGS sequence"/>
</dbReference>
<dbReference type="PROSITE" id="PS00107">
    <property type="entry name" value="PROTEIN_KINASE_ATP"/>
    <property type="match status" value="1"/>
</dbReference>
<evidence type="ECO:0000256" key="7">
    <source>
        <dbReference type="ARBA" id="ARBA00047559"/>
    </source>
</evidence>
<dbReference type="GO" id="GO:0005737">
    <property type="term" value="C:cytoplasm"/>
    <property type="evidence" value="ECO:0007669"/>
    <property type="project" value="TreeGrafter"/>
</dbReference>
<keyword evidence="4 9" id="KW-0547">Nucleotide-binding</keyword>
<evidence type="ECO:0000259" key="11">
    <source>
        <dbReference type="PROSITE" id="PS50011"/>
    </source>
</evidence>
<feature type="region of interest" description="Disordered" evidence="10">
    <location>
        <begin position="211"/>
        <end position="263"/>
    </location>
</feature>
<dbReference type="InterPro" id="IPR017441">
    <property type="entry name" value="Protein_kinase_ATP_BS"/>
</dbReference>
<evidence type="ECO:0000256" key="8">
    <source>
        <dbReference type="ARBA" id="ARBA00048329"/>
    </source>
</evidence>
<evidence type="ECO:0000256" key="10">
    <source>
        <dbReference type="SAM" id="MobiDB-lite"/>
    </source>
</evidence>
<feature type="compositionally biased region" description="Polar residues" evidence="10">
    <location>
        <begin position="583"/>
        <end position="595"/>
    </location>
</feature>
<sequence>MRFWFKSSKKEKLQIISEEKGGRPGTSLRHYTDTGLEDTNNYSVKYNPLPSLQASRFRCSSGRSLAQSVPPQGGLPHTTHLVDSSIGRSKRAGQERGFPPTLPGSFFEPDHTVDTPDGKYIDMQFRTVSATNCPSSSRLKKKSPIPSRKKSRRVMRSSSSPNVLNMHTTPPMPTSFNAPNLSVSTHLVTPGRAVQKEPLIKYGFGSRESHANTFLPRSGQSSTPGSSHIYGQRQEPSYRLPLPPVPASSSAPGSPSYSTRANSQVLHSAVEADNNPSPGPRWKKGRLIGNGTFGHVYLGFNSESGDMCAMKEVTIYAGDRRSRESAEQLGQEIALLSQLNHPNIVQYYGTDMVADNLYIYLEYVSGGSIHRVLREYGPLGDGALRNFTRQILSGLAYLHAKNTVHRDVKGANILLQAGGCVKLADFGMAKHISGESSPMSFKGSPYWIAPEVIKHDNADVSVDIWSLGCTVLEMATGSPPWSQYEGVAALFKIANSNELPLIPDELSEEGKDFVRKCLQRDPSQRPTAAQLLEHPFVKFLTPLERHIPSPEPVEAKFLATITGNPQSRNPNLDSGAIHETRGSRNVTPIRNSRNTCAPRMTPILTPRGASESSIPIGAGMVRPSHHRRAPEHIIERLSSPISSPKAASGSLEHLAGSNVSSPFYSKISAMNIHGDQVSTSRQGNSSSSSANTYYQDVNPDMIRQVPQAPLSQQATPSSVQRDRTGTNAPGHPTDSELAHRVSQQLPGEHVKFNYPA</sequence>
<dbReference type="InterPro" id="IPR000719">
    <property type="entry name" value="Prot_kinase_dom"/>
</dbReference>
<dbReference type="PANTHER" id="PTHR48016:SF17">
    <property type="entry name" value="MITOGEN-ACTIVATED PROTEIN KINASE KINASE KINASE YODA"/>
    <property type="match status" value="1"/>
</dbReference>
<dbReference type="AlphaFoldDB" id="A0AAV3QQE9"/>
<proteinExistence type="inferred from homology"/>
<gene>
    <name evidence="12" type="ORF">LIER_21199</name>
</gene>
<dbReference type="EC" id="2.7.11.25" evidence="2"/>
<organism evidence="12 13">
    <name type="scientific">Lithospermum erythrorhizon</name>
    <name type="common">Purple gromwell</name>
    <name type="synonym">Lithospermum officinale var. erythrorhizon</name>
    <dbReference type="NCBI Taxonomy" id="34254"/>
    <lineage>
        <taxon>Eukaryota</taxon>
        <taxon>Viridiplantae</taxon>
        <taxon>Streptophyta</taxon>
        <taxon>Embryophyta</taxon>
        <taxon>Tracheophyta</taxon>
        <taxon>Spermatophyta</taxon>
        <taxon>Magnoliopsida</taxon>
        <taxon>eudicotyledons</taxon>
        <taxon>Gunneridae</taxon>
        <taxon>Pentapetalae</taxon>
        <taxon>asterids</taxon>
        <taxon>lamiids</taxon>
        <taxon>Boraginales</taxon>
        <taxon>Boraginaceae</taxon>
        <taxon>Boraginoideae</taxon>
        <taxon>Lithospermeae</taxon>
        <taxon>Lithospermum</taxon>
    </lineage>
</organism>
<evidence type="ECO:0000256" key="4">
    <source>
        <dbReference type="ARBA" id="ARBA00022741"/>
    </source>
</evidence>
<feature type="compositionally biased region" description="Low complexity" evidence="10">
    <location>
        <begin position="247"/>
        <end position="258"/>
    </location>
</feature>
<dbReference type="FunFam" id="1.10.510.10:FF:001239">
    <property type="entry name" value="Predicted protein"/>
    <property type="match status" value="1"/>
</dbReference>
<dbReference type="EMBL" id="BAABME010005539">
    <property type="protein sequence ID" value="GAA0165924.1"/>
    <property type="molecule type" value="Genomic_DNA"/>
</dbReference>
<keyword evidence="12" id="KW-0723">Serine/threonine-protein kinase</keyword>
<feature type="region of interest" description="Disordered" evidence="10">
    <location>
        <begin position="63"/>
        <end position="118"/>
    </location>
</feature>
<feature type="domain" description="Protein kinase" evidence="11">
    <location>
        <begin position="282"/>
        <end position="537"/>
    </location>
</feature>
<evidence type="ECO:0000313" key="12">
    <source>
        <dbReference type="EMBL" id="GAA0165924.1"/>
    </source>
</evidence>
<dbReference type="PANTHER" id="PTHR48016">
    <property type="entry name" value="MAP KINASE KINASE KINASE SSK2-RELATED-RELATED"/>
    <property type="match status" value="1"/>
</dbReference>
<feature type="compositionally biased region" description="Polar residues" evidence="10">
    <location>
        <begin position="563"/>
        <end position="572"/>
    </location>
</feature>
<dbReference type="Pfam" id="PF00069">
    <property type="entry name" value="Pkinase"/>
    <property type="match status" value="1"/>
</dbReference>
<dbReference type="SUPFAM" id="SSF56112">
    <property type="entry name" value="Protein kinase-like (PK-like)"/>
    <property type="match status" value="1"/>
</dbReference>
<evidence type="ECO:0000256" key="3">
    <source>
        <dbReference type="ARBA" id="ARBA00022679"/>
    </source>
</evidence>
<dbReference type="GO" id="GO:0004709">
    <property type="term" value="F:MAP kinase kinase kinase activity"/>
    <property type="evidence" value="ECO:0007669"/>
    <property type="project" value="UniProtKB-EC"/>
</dbReference>
<dbReference type="SMART" id="SM00220">
    <property type="entry name" value="S_TKc"/>
    <property type="match status" value="1"/>
</dbReference>
<comment type="similarity">
    <text evidence="1">Belongs to the protein kinase superfamily. STE Ser/Thr protein kinase family. MAP kinase kinase kinase subfamily.</text>
</comment>
<feature type="compositionally biased region" description="Basic residues" evidence="10">
    <location>
        <begin position="138"/>
        <end position="155"/>
    </location>
</feature>
<comment type="catalytic activity">
    <reaction evidence="7">
        <text>L-threonyl-[protein] + ATP = O-phospho-L-threonyl-[protein] + ADP + H(+)</text>
        <dbReference type="Rhea" id="RHEA:46608"/>
        <dbReference type="Rhea" id="RHEA-COMP:11060"/>
        <dbReference type="Rhea" id="RHEA-COMP:11605"/>
        <dbReference type="ChEBI" id="CHEBI:15378"/>
        <dbReference type="ChEBI" id="CHEBI:30013"/>
        <dbReference type="ChEBI" id="CHEBI:30616"/>
        <dbReference type="ChEBI" id="CHEBI:61977"/>
        <dbReference type="ChEBI" id="CHEBI:456216"/>
        <dbReference type="EC" id="2.7.11.25"/>
    </reaction>
</comment>
<feature type="compositionally biased region" description="Polar residues" evidence="10">
    <location>
        <begin position="709"/>
        <end position="719"/>
    </location>
</feature>
<feature type="compositionally biased region" description="Polar residues" evidence="10">
    <location>
        <begin position="161"/>
        <end position="178"/>
    </location>
</feature>
<feature type="binding site" evidence="9">
    <location>
        <position position="311"/>
    </location>
    <ligand>
        <name>ATP</name>
        <dbReference type="ChEBI" id="CHEBI:30616"/>
    </ligand>
</feature>